<dbReference type="InterPro" id="IPR056190">
    <property type="entry name" value="NOMO_5th"/>
</dbReference>
<evidence type="ECO:0000313" key="8">
    <source>
        <dbReference type="Proteomes" id="UP001217089"/>
    </source>
</evidence>
<feature type="compositionally biased region" description="Basic and acidic residues" evidence="2">
    <location>
        <begin position="500"/>
        <end position="509"/>
    </location>
</feature>
<dbReference type="Gene3D" id="2.60.40.1120">
    <property type="entry name" value="Carboxypeptidase-like, regulatory domain"/>
    <property type="match status" value="1"/>
</dbReference>
<evidence type="ECO:0000259" key="6">
    <source>
        <dbReference type="Pfam" id="PF23660"/>
    </source>
</evidence>
<dbReference type="Proteomes" id="UP001217089">
    <property type="component" value="Unassembled WGS sequence"/>
</dbReference>
<dbReference type="Pfam" id="PF23141">
    <property type="entry name" value="Ig_NOMO"/>
    <property type="match status" value="1"/>
</dbReference>
<dbReference type="InterPro" id="IPR056319">
    <property type="entry name" value="NOMO_7th"/>
</dbReference>
<evidence type="ECO:0000313" key="7">
    <source>
        <dbReference type="EMBL" id="KAJ8298746.1"/>
    </source>
</evidence>
<feature type="domain" description="NOMO eighth prealbumin-like" evidence="6">
    <location>
        <begin position="499"/>
        <end position="564"/>
    </location>
</feature>
<protein>
    <recommendedName>
        <fullName evidence="9">Nodal modulator 1</fullName>
    </recommendedName>
</protein>
<reference evidence="7 8" key="1">
    <citation type="submission" date="2022-12" db="EMBL/GenBank/DDBJ databases">
        <title>Chromosome-level genome of Tegillarca granosa.</title>
        <authorList>
            <person name="Kim J."/>
        </authorList>
    </citation>
    <scope>NUCLEOTIDE SEQUENCE [LARGE SCALE GENOMIC DNA]</scope>
    <source>
        <strain evidence="7">Teg-2019</strain>
        <tissue evidence="7">Adductor muscle</tissue>
    </source>
</reference>
<evidence type="ECO:0000259" key="3">
    <source>
        <dbReference type="Pfam" id="PF22904"/>
    </source>
</evidence>
<dbReference type="InterPro" id="IPR013784">
    <property type="entry name" value="Carb-bd-like_fold"/>
</dbReference>
<comment type="caution">
    <text evidence="7">The sequence shown here is derived from an EMBL/GenBank/DDBJ whole genome shotgun (WGS) entry which is preliminary data.</text>
</comment>
<proteinExistence type="predicted"/>
<evidence type="ECO:0000259" key="4">
    <source>
        <dbReference type="Pfam" id="PF23141"/>
    </source>
</evidence>
<dbReference type="Pfam" id="PF22904">
    <property type="entry name" value="NOMO1-like_2nd"/>
    <property type="match status" value="1"/>
</dbReference>
<feature type="domain" description="NOMO fifth transthyretin-like" evidence="5">
    <location>
        <begin position="203"/>
        <end position="293"/>
    </location>
</feature>
<name>A0ABQ9DZU5_TEGGR</name>
<keyword evidence="1" id="KW-0732">Signal</keyword>
<evidence type="ECO:0000256" key="2">
    <source>
        <dbReference type="SAM" id="MobiDB-lite"/>
    </source>
</evidence>
<dbReference type="InterPro" id="IPR051417">
    <property type="entry name" value="SDr/BOS_complex"/>
</dbReference>
<dbReference type="Pfam" id="PF23194">
    <property type="entry name" value="NOMO_5th"/>
    <property type="match status" value="1"/>
</dbReference>
<dbReference type="InterPro" id="IPR056187">
    <property type="entry name" value="NOMO_8th"/>
</dbReference>
<gene>
    <name evidence="7" type="ORF">KUTeg_022806</name>
</gene>
<dbReference type="PANTHER" id="PTHR23303">
    <property type="entry name" value="CARBOXYPEPTIDASE REGULATORY REGION-CONTAINING"/>
    <property type="match status" value="1"/>
</dbReference>
<accession>A0ABQ9DZU5</accession>
<dbReference type="PANTHER" id="PTHR23303:SF14">
    <property type="entry name" value="BOS COMPLEX SUBUNIT NOMO1-RELATED"/>
    <property type="match status" value="1"/>
</dbReference>
<feature type="region of interest" description="Disordered" evidence="2">
    <location>
        <begin position="489"/>
        <end position="509"/>
    </location>
</feature>
<evidence type="ECO:0000256" key="1">
    <source>
        <dbReference type="ARBA" id="ARBA00022729"/>
    </source>
</evidence>
<dbReference type="InterPro" id="IPR055074">
    <property type="entry name" value="NOMO1-3_2nd"/>
</dbReference>
<keyword evidence="8" id="KW-1185">Reference proteome</keyword>
<dbReference type="EMBL" id="JARBDR010000921">
    <property type="protein sequence ID" value="KAJ8298746.1"/>
    <property type="molecule type" value="Genomic_DNA"/>
</dbReference>
<evidence type="ECO:0000259" key="5">
    <source>
        <dbReference type="Pfam" id="PF23194"/>
    </source>
</evidence>
<sequence>MDVGASIVISGFKVKGNVQSEGTPVKGVNFVLFSVLFNKEDIHNCEKAPLSGFASPDGTQPLCYVTSKEDGSFLFPSLPVGEFYVIPFYKGEHIRFDVVPAKLEFRVHHAPVTLEPVFQVAGFSVSGQVLNSEKGQGVSGAEITVNGKQVTKTSNDGTYHLENMKTGEYKISVTKENIYFEDLDVKITPNTPQLPVIIATGFSLCGQIIIDKLPDSLSRSPMKRRVIIYPEGKNSEAISIATETDGKFCTKVGKGKFIVKVHLTDEETKAGLLISPNEKVVTLVNTPILDVTFSQFRASISGKVTCLEKCGAIEVLLDPLGRGEKEKKTITESGKGGNFIFDKVMPGKYKVTLLHDSWCWKDKTLDVEVVDTDISGIEFVQTGYILKCSISHEVKLHFAHEKKEGNVGSFNLNKGTNRFCLAQPGVYRLTMDSCHKFEKDVYTYDTSNPELLTLTAVKHLVEGQIETEQRVDDIVVTIISQTDKEPVTLGPLKSVTPESKPSKDSIDKQQDTGPFVYKFSHWARSGEKLEVSVKSKELLFSPPKTDITVQGDTCPGEIVKIIGKRGLFIIGRMKPALAGVNISVVTIDRSLMDPLYVETGCYWGFQGWSITWGKTV</sequence>
<dbReference type="Pfam" id="PF23660">
    <property type="entry name" value="NOMO_8th"/>
    <property type="match status" value="1"/>
</dbReference>
<organism evidence="7 8">
    <name type="scientific">Tegillarca granosa</name>
    <name type="common">Malaysian cockle</name>
    <name type="synonym">Anadara granosa</name>
    <dbReference type="NCBI Taxonomy" id="220873"/>
    <lineage>
        <taxon>Eukaryota</taxon>
        <taxon>Metazoa</taxon>
        <taxon>Spiralia</taxon>
        <taxon>Lophotrochozoa</taxon>
        <taxon>Mollusca</taxon>
        <taxon>Bivalvia</taxon>
        <taxon>Autobranchia</taxon>
        <taxon>Pteriomorphia</taxon>
        <taxon>Arcoida</taxon>
        <taxon>Arcoidea</taxon>
        <taxon>Arcidae</taxon>
        <taxon>Tegillarca</taxon>
    </lineage>
</organism>
<evidence type="ECO:0008006" key="9">
    <source>
        <dbReference type="Google" id="ProtNLM"/>
    </source>
</evidence>
<dbReference type="SUPFAM" id="SSF49452">
    <property type="entry name" value="Starch-binding domain-like"/>
    <property type="match status" value="1"/>
</dbReference>
<dbReference type="Pfam" id="PF13620">
    <property type="entry name" value="CarboxypepD_reg"/>
    <property type="match status" value="1"/>
</dbReference>
<feature type="domain" description="NOMO seventh transthyretin-like" evidence="4">
    <location>
        <begin position="386"/>
        <end position="458"/>
    </location>
</feature>
<feature type="domain" description="NOMO second beta-sandwich" evidence="3">
    <location>
        <begin position="299"/>
        <end position="372"/>
    </location>
</feature>